<proteinExistence type="predicted"/>
<protein>
    <submittedName>
        <fullName evidence="4">Transporter substrate-binding domain-containing protein</fullName>
    </submittedName>
</protein>
<evidence type="ECO:0000256" key="1">
    <source>
        <dbReference type="ARBA" id="ARBA00022729"/>
    </source>
</evidence>
<feature type="domain" description="Solute-binding protein family 3/N-terminal" evidence="3">
    <location>
        <begin position="50"/>
        <end position="274"/>
    </location>
</feature>
<dbReference type="InterPro" id="IPR001638">
    <property type="entry name" value="Solute-binding_3/MltF_N"/>
</dbReference>
<dbReference type="SMART" id="SM00062">
    <property type="entry name" value="PBPb"/>
    <property type="match status" value="1"/>
</dbReference>
<evidence type="ECO:0000313" key="4">
    <source>
        <dbReference type="EMBL" id="XAE44202.1"/>
    </source>
</evidence>
<dbReference type="PANTHER" id="PTHR35936">
    <property type="entry name" value="MEMBRANE-BOUND LYTIC MUREIN TRANSGLYCOSYLASE F"/>
    <property type="match status" value="1"/>
</dbReference>
<evidence type="ECO:0000313" key="5">
    <source>
        <dbReference type="Proteomes" id="UP001449795"/>
    </source>
</evidence>
<dbReference type="SUPFAM" id="SSF53850">
    <property type="entry name" value="Periplasmic binding protein-like II"/>
    <property type="match status" value="1"/>
</dbReference>
<dbReference type="Pfam" id="PF00497">
    <property type="entry name" value="SBP_bac_3"/>
    <property type="match status" value="1"/>
</dbReference>
<feature type="signal peptide" evidence="2">
    <location>
        <begin position="1"/>
        <end position="26"/>
    </location>
</feature>
<sequence>MKAARSARARAWMAVPLLAAIAPCRAAPCCAASCPAVPGLIAPGLIAPGRLTMATNPTLPPLQYMSVDGKLSGMRIVLGREIARRLCLEPAFLSTSFAQLTLGLLERRWDVIDTGMFYTRQRATLMEMVPYEIQAISVSVADDAPIAVRGVGDLAGRSVGVEMGGIEERHARDIDRTLRAAGKPGLDIKTFQNVGIAFAALRAHQVFAVFSIDAVARRGAAQGGVRQDLRGLYPTPVALALRDAALADRVAAVLNAMKDDGTLARIMAPYGVSPLPGRIEASGPGRLSDRY</sequence>
<keyword evidence="1 2" id="KW-0732">Signal</keyword>
<accession>A0ABZ3D9R7</accession>
<dbReference type="Gene3D" id="3.40.190.10">
    <property type="entry name" value="Periplasmic binding protein-like II"/>
    <property type="match status" value="2"/>
</dbReference>
<dbReference type="EMBL" id="CP152276">
    <property type="protein sequence ID" value="XAE44202.1"/>
    <property type="molecule type" value="Genomic_DNA"/>
</dbReference>
<dbReference type="PANTHER" id="PTHR35936:SF17">
    <property type="entry name" value="ARGININE-BINDING EXTRACELLULAR PROTEIN ARTP"/>
    <property type="match status" value="1"/>
</dbReference>
<evidence type="ECO:0000256" key="2">
    <source>
        <dbReference type="SAM" id="SignalP"/>
    </source>
</evidence>
<evidence type="ECO:0000259" key="3">
    <source>
        <dbReference type="SMART" id="SM00062"/>
    </source>
</evidence>
<dbReference type="RefSeq" id="WP_342629501.1">
    <property type="nucleotide sequence ID" value="NZ_CP152276.1"/>
</dbReference>
<feature type="chain" id="PRO_5047118015" evidence="2">
    <location>
        <begin position="27"/>
        <end position="291"/>
    </location>
</feature>
<dbReference type="Proteomes" id="UP001449795">
    <property type="component" value="Chromosome"/>
</dbReference>
<gene>
    <name evidence="4" type="ORF">AAC691_07155</name>
</gene>
<name>A0ABZ3D9R7_9PROT</name>
<organism evidence="4 5">
    <name type="scientific">Nguyenibacter vanlangensis</name>
    <dbReference type="NCBI Taxonomy" id="1216886"/>
    <lineage>
        <taxon>Bacteria</taxon>
        <taxon>Pseudomonadati</taxon>
        <taxon>Pseudomonadota</taxon>
        <taxon>Alphaproteobacteria</taxon>
        <taxon>Acetobacterales</taxon>
        <taxon>Acetobacteraceae</taxon>
        <taxon>Nguyenibacter</taxon>
    </lineage>
</organism>
<keyword evidence="5" id="KW-1185">Reference proteome</keyword>
<reference evidence="4 5" key="1">
    <citation type="submission" date="2024-04" db="EMBL/GenBank/DDBJ databases">
        <title>Complete genome sequence of Nguyenibacter vanlangesis HBCM-1154, a strain capable of nitrogen fixation, IAA production, and phosphorus solubilization isolated from sugarcane soil.</title>
        <authorList>
            <person name="MY HANH P."/>
        </authorList>
    </citation>
    <scope>NUCLEOTIDE SEQUENCE [LARGE SCALE GENOMIC DNA]</scope>
    <source>
        <strain evidence="4 5">HBCM 1154</strain>
    </source>
</reference>